<dbReference type="AlphaFoldDB" id="Q6ZNU4"/>
<proteinExistence type="evidence at transcript level"/>
<name>Q6ZNU4_HUMAN</name>
<evidence type="ECO:0000313" key="1">
    <source>
        <dbReference type="EMBL" id="BAC85400.1"/>
    </source>
</evidence>
<organism evidence="1">
    <name type="scientific">Homo sapiens</name>
    <name type="common">Human</name>
    <dbReference type="NCBI Taxonomy" id="9606"/>
    <lineage>
        <taxon>Eukaryota</taxon>
        <taxon>Metazoa</taxon>
        <taxon>Chordata</taxon>
        <taxon>Craniata</taxon>
        <taxon>Vertebrata</taxon>
        <taxon>Euteleostomi</taxon>
        <taxon>Mammalia</taxon>
        <taxon>Eutheria</taxon>
        <taxon>Euarchontoglires</taxon>
        <taxon>Primates</taxon>
        <taxon>Haplorrhini</taxon>
        <taxon>Catarrhini</taxon>
        <taxon>Hominidae</taxon>
        <taxon>Homo</taxon>
    </lineage>
</organism>
<reference evidence="1" key="1">
    <citation type="submission" date="2003-07" db="EMBL/GenBank/DDBJ databases">
        <title>NEDO human cDNA sequencing project.</title>
        <authorList>
            <person name="Oshima A."/>
            <person name="Takahashi-Fujii A."/>
            <person name="Tanase T."/>
            <person name="Imose N."/>
            <person name="Takeuchi K."/>
            <person name="Arita M."/>
            <person name="Musashino K."/>
            <person name="Yuuki H."/>
            <person name="Hara H."/>
            <person name="Suzuki Y."/>
            <person name="Hata H."/>
            <person name="Nakagawa K."/>
            <person name="Mizuno S."/>
            <person name="Morinaga M."/>
            <person name="Kawamura M."/>
            <person name="Sugiyama T."/>
            <person name="Irie R."/>
            <person name="Otsuki T."/>
            <person name="Sato H."/>
            <person name="Nishikawa T."/>
            <person name="Sugiyama A."/>
            <person name="Kawakami B."/>
            <person name="Nagai K."/>
            <person name="Isogai T."/>
            <person name="Sugano S."/>
        </authorList>
    </citation>
    <scope>NUCLEOTIDE SEQUENCE</scope>
    <source>
        <tissue evidence="1">Spleen</tissue>
    </source>
</reference>
<sequence>MVNNWNSAGCIGNSKCYTACGHNLPSPLLSPLCCCPAALMGYSPLCLCLSVCLSVSLSSPFLSSVPPPPPLMQFGPSFLQPANLETRTWIFIGRLGDFLTALGLCEKGPGLSLQKPTCYWLARTVSTFRHQLHPNTLCCIYNHGAFPRDAHLTASWPLRPGCTAWTIALRQRQCLSLYVLLPLVEMWLGHLEWGRRQVAWASWRLAAPMAESSATHPDVSTPLSCP</sequence>
<protein>
    <submittedName>
        <fullName evidence="1">cDNA FLJ27128 fis, clone SPL07659</fullName>
    </submittedName>
</protein>
<dbReference type="EMBL" id="AK130638">
    <property type="protein sequence ID" value="BAC85400.1"/>
    <property type="molecule type" value="mRNA"/>
</dbReference>
<dbReference type="PeptideAtlas" id="Q6ZNU4"/>
<accession>Q6ZNU4</accession>